<dbReference type="EMBL" id="CP027059">
    <property type="protein sequence ID" value="UQZ86925.1"/>
    <property type="molecule type" value="Genomic_DNA"/>
</dbReference>
<dbReference type="InterPro" id="IPR050490">
    <property type="entry name" value="Bact_solute-bd_prot1"/>
</dbReference>
<evidence type="ECO:0000256" key="1">
    <source>
        <dbReference type="ARBA" id="ARBA00008520"/>
    </source>
</evidence>
<dbReference type="PROSITE" id="PS51257">
    <property type="entry name" value="PROKAR_LIPOPROTEIN"/>
    <property type="match status" value="1"/>
</dbReference>
<organism evidence="9 10">
    <name type="scientific">Paenibacillus konkukensis</name>
    <dbReference type="NCBI Taxonomy" id="2020716"/>
    <lineage>
        <taxon>Bacteria</taxon>
        <taxon>Bacillati</taxon>
        <taxon>Bacillota</taxon>
        <taxon>Bacilli</taxon>
        <taxon>Bacillales</taxon>
        <taxon>Paenibacillaceae</taxon>
        <taxon>Paenibacillus</taxon>
    </lineage>
</organism>
<protein>
    <submittedName>
        <fullName evidence="9">Bacterial extracellular solute-binding protein</fullName>
    </submittedName>
</protein>
<dbReference type="InterPro" id="IPR006061">
    <property type="entry name" value="SBP_1_CS"/>
</dbReference>
<dbReference type="PANTHER" id="PTHR43649">
    <property type="entry name" value="ARABINOSE-BINDING PROTEIN-RELATED"/>
    <property type="match status" value="1"/>
</dbReference>
<keyword evidence="7" id="KW-0449">Lipoprotein</keyword>
<evidence type="ECO:0000256" key="8">
    <source>
        <dbReference type="SAM" id="SignalP"/>
    </source>
</evidence>
<dbReference type="PANTHER" id="PTHR43649:SF33">
    <property type="entry name" value="POLYGALACTURONAN_RHAMNOGALACTURONAN-BINDING PROTEIN YTCQ"/>
    <property type="match status" value="1"/>
</dbReference>
<feature type="signal peptide" evidence="8">
    <location>
        <begin position="1"/>
        <end position="34"/>
    </location>
</feature>
<dbReference type="SUPFAM" id="SSF53850">
    <property type="entry name" value="Periplasmic binding protein-like II"/>
    <property type="match status" value="1"/>
</dbReference>
<dbReference type="Proteomes" id="UP001057134">
    <property type="component" value="Chromosome"/>
</dbReference>
<accession>A0ABY4RX30</accession>
<feature type="chain" id="PRO_5045464802" evidence="8">
    <location>
        <begin position="35"/>
        <end position="445"/>
    </location>
</feature>
<proteinExistence type="inferred from homology"/>
<dbReference type="PROSITE" id="PS01037">
    <property type="entry name" value="SBP_BACTERIAL_1"/>
    <property type="match status" value="1"/>
</dbReference>
<dbReference type="Pfam" id="PF01547">
    <property type="entry name" value="SBP_bac_1"/>
    <property type="match status" value="1"/>
</dbReference>
<keyword evidence="5" id="KW-0472">Membrane</keyword>
<evidence type="ECO:0000313" key="9">
    <source>
        <dbReference type="EMBL" id="UQZ86925.1"/>
    </source>
</evidence>
<evidence type="ECO:0000256" key="4">
    <source>
        <dbReference type="ARBA" id="ARBA00022729"/>
    </source>
</evidence>
<keyword evidence="6" id="KW-0564">Palmitate</keyword>
<dbReference type="Gene3D" id="3.40.190.10">
    <property type="entry name" value="Periplasmic binding protein-like II"/>
    <property type="match status" value="1"/>
</dbReference>
<keyword evidence="2" id="KW-0813">Transport</keyword>
<reference evidence="9" key="2">
    <citation type="journal article" date="2021" name="J Anim Sci Technol">
        <title>Complete genome sequence of Paenibacillus konkukensis sp. nov. SK3146 as a potential probiotic strain.</title>
        <authorList>
            <person name="Jung H.I."/>
            <person name="Park S."/>
            <person name="Niu K.M."/>
            <person name="Lee S.W."/>
            <person name="Kothari D."/>
            <person name="Yi K.J."/>
            <person name="Kim S.K."/>
        </authorList>
    </citation>
    <scope>NUCLEOTIDE SEQUENCE</scope>
    <source>
        <strain evidence="9">SK3146</strain>
    </source>
</reference>
<comment type="similarity">
    <text evidence="1">Belongs to the bacterial solute-binding protein 1 family.</text>
</comment>
<name>A0ABY4RX30_9BACL</name>
<evidence type="ECO:0000256" key="5">
    <source>
        <dbReference type="ARBA" id="ARBA00023136"/>
    </source>
</evidence>
<evidence type="ECO:0000256" key="3">
    <source>
        <dbReference type="ARBA" id="ARBA00022475"/>
    </source>
</evidence>
<keyword evidence="3" id="KW-1003">Cell membrane</keyword>
<evidence type="ECO:0000256" key="6">
    <source>
        <dbReference type="ARBA" id="ARBA00023139"/>
    </source>
</evidence>
<gene>
    <name evidence="9" type="ORF">SK3146_06218</name>
</gene>
<reference evidence="9" key="1">
    <citation type="submission" date="2018-02" db="EMBL/GenBank/DDBJ databases">
        <authorList>
            <person name="Kim S.-K."/>
            <person name="Jung H.-I."/>
            <person name="Lee S.-W."/>
        </authorList>
    </citation>
    <scope>NUCLEOTIDE SEQUENCE</scope>
    <source>
        <strain evidence="9">SK3146</strain>
    </source>
</reference>
<evidence type="ECO:0000256" key="2">
    <source>
        <dbReference type="ARBA" id="ARBA00022448"/>
    </source>
</evidence>
<evidence type="ECO:0000256" key="7">
    <source>
        <dbReference type="ARBA" id="ARBA00023288"/>
    </source>
</evidence>
<keyword evidence="4 8" id="KW-0732">Signal</keyword>
<sequence>MEKRKVHDGSSGTGYRKKGAASLAAIFLCLAVTACNGAAGDASEPAPAADKPAVQDSKEPVELVVYNASNSTATAEAFMDSDIGKEIKEKFPQVTIKFIATGKGTTANELLVSGQDVDLILCSVFSFPVLADTGLLYDIGDLIKQNRYDTSRLVPNAIEFQKQFGGGVYGFPVASAPTALFYNKDIFDKFGVPYPKDGMTWDETYELAKQLTQTDAGTSYYGFATRYPFMYNTNQLSLSYYNPDSQSVQVSDDRFRLFMENFTRFAQIPGNEKATTDMFAKEKNVAMMAYQIGRWDFDSWDMVSMPTFKEAPGIGPQDYGTYMNISSTSKHKQQAFEVLEALTSDEYQMKISKAGTLPIVRTPEVVQAFGQLSDAASGRNFKGKNVGAFFPKERARPSYVTKYDDAIAKRMNTAFSQIVSGGTNPVSALREAQEGAEKDVSAMKK</sequence>
<dbReference type="InterPro" id="IPR006059">
    <property type="entry name" value="SBP"/>
</dbReference>
<keyword evidence="10" id="KW-1185">Reference proteome</keyword>
<dbReference type="RefSeq" id="WP_249862423.1">
    <property type="nucleotide sequence ID" value="NZ_CP027059.1"/>
</dbReference>
<evidence type="ECO:0000313" key="10">
    <source>
        <dbReference type="Proteomes" id="UP001057134"/>
    </source>
</evidence>